<dbReference type="AlphaFoldDB" id="A0A804JX72"/>
<evidence type="ECO:0000256" key="2">
    <source>
        <dbReference type="ARBA" id="ARBA00022842"/>
    </source>
</evidence>
<proteinExistence type="predicted"/>
<sequence length="139" mass="16486">MTEWFCFTWIQMKDLSEAYFDESKRKDQHYVPTLEEHLHVSLLEQTREHVASTVQCYMKEYGTNVYVACKKLQGLADDAWKDINEECLNPTAFPIALLERIVNFSRMIEHIYKYIDGYTNSSRKMKEYISLILVHPIPI</sequence>
<dbReference type="GO" id="GO:0010333">
    <property type="term" value="F:terpene synthase activity"/>
    <property type="evidence" value="ECO:0007669"/>
    <property type="project" value="InterPro"/>
</dbReference>
<evidence type="ECO:0000259" key="4">
    <source>
        <dbReference type="Pfam" id="PF03936"/>
    </source>
</evidence>
<evidence type="ECO:0000313" key="6">
    <source>
        <dbReference type="Proteomes" id="UP000012960"/>
    </source>
</evidence>
<dbReference type="InterPro" id="IPR005630">
    <property type="entry name" value="Terpene_synthase_metal-bd"/>
</dbReference>
<keyword evidence="6" id="KW-1185">Reference proteome</keyword>
<dbReference type="InParanoid" id="A0A804JX72"/>
<accession>A0A804JX72</accession>
<dbReference type="Pfam" id="PF03936">
    <property type="entry name" value="Terpene_synth_C"/>
    <property type="match status" value="1"/>
</dbReference>
<evidence type="ECO:0000313" key="5">
    <source>
        <dbReference type="EnsemblPlants" id="Ma07_p18630.1"/>
    </source>
</evidence>
<dbReference type="OMA" id="RMIEHIY"/>
<dbReference type="Gramene" id="Ma07_t18630.1">
    <property type="protein sequence ID" value="Ma07_p18630.1"/>
    <property type="gene ID" value="Ma07_g18630"/>
</dbReference>
<organism evidence="5 6">
    <name type="scientific">Musa acuminata subsp. malaccensis</name>
    <name type="common">Wild banana</name>
    <name type="synonym">Musa malaccensis</name>
    <dbReference type="NCBI Taxonomy" id="214687"/>
    <lineage>
        <taxon>Eukaryota</taxon>
        <taxon>Viridiplantae</taxon>
        <taxon>Streptophyta</taxon>
        <taxon>Embryophyta</taxon>
        <taxon>Tracheophyta</taxon>
        <taxon>Spermatophyta</taxon>
        <taxon>Magnoliopsida</taxon>
        <taxon>Liliopsida</taxon>
        <taxon>Zingiberales</taxon>
        <taxon>Musaceae</taxon>
        <taxon>Musa</taxon>
    </lineage>
</organism>
<evidence type="ECO:0000256" key="1">
    <source>
        <dbReference type="ARBA" id="ARBA00022723"/>
    </source>
</evidence>
<dbReference type="Gene3D" id="1.10.600.10">
    <property type="entry name" value="Farnesyl Diphosphate Synthase"/>
    <property type="match status" value="1"/>
</dbReference>
<protein>
    <recommendedName>
        <fullName evidence="4">Terpene synthase metal-binding domain-containing protein</fullName>
    </recommendedName>
</protein>
<dbReference type="InterPro" id="IPR008949">
    <property type="entry name" value="Isoprenoid_synthase_dom_sf"/>
</dbReference>
<dbReference type="Proteomes" id="UP000012960">
    <property type="component" value="Unplaced"/>
</dbReference>
<keyword evidence="2" id="KW-0460">Magnesium</keyword>
<dbReference type="PANTHER" id="PTHR31225:SF93">
    <property type="entry name" value="ALPHA-HUMULENE_(-)-(E)-BETA-CARYOPHYLLENE SYNTHASE"/>
    <property type="match status" value="1"/>
</dbReference>
<reference evidence="5" key="1">
    <citation type="submission" date="2021-05" db="UniProtKB">
        <authorList>
            <consortium name="EnsemblPlants"/>
        </authorList>
    </citation>
    <scope>IDENTIFICATION</scope>
    <source>
        <strain evidence="5">subsp. malaccensis</strain>
    </source>
</reference>
<keyword evidence="3" id="KW-0456">Lyase</keyword>
<dbReference type="EnsemblPlants" id="Ma07_t18630.1">
    <property type="protein sequence ID" value="Ma07_p18630.1"/>
    <property type="gene ID" value="Ma07_g18630"/>
</dbReference>
<evidence type="ECO:0000256" key="3">
    <source>
        <dbReference type="ARBA" id="ARBA00023239"/>
    </source>
</evidence>
<dbReference type="PANTHER" id="PTHR31225">
    <property type="entry name" value="OS04G0344100 PROTEIN-RELATED"/>
    <property type="match status" value="1"/>
</dbReference>
<keyword evidence="1" id="KW-0479">Metal-binding</keyword>
<feature type="domain" description="Terpene synthase metal-binding" evidence="4">
    <location>
        <begin position="44"/>
        <end position="82"/>
    </location>
</feature>
<dbReference type="SUPFAM" id="SSF48576">
    <property type="entry name" value="Terpenoid synthases"/>
    <property type="match status" value="1"/>
</dbReference>
<dbReference type="InterPro" id="IPR050148">
    <property type="entry name" value="Terpene_synthase-like"/>
</dbReference>
<dbReference type="GO" id="GO:0016114">
    <property type="term" value="P:terpenoid biosynthetic process"/>
    <property type="evidence" value="ECO:0007669"/>
    <property type="project" value="InterPro"/>
</dbReference>
<dbReference type="GO" id="GO:0000287">
    <property type="term" value="F:magnesium ion binding"/>
    <property type="evidence" value="ECO:0007669"/>
    <property type="project" value="InterPro"/>
</dbReference>
<name>A0A804JX72_MUSAM</name>
<dbReference type="FunCoup" id="A0A804JX72">
    <property type="interactions" value="24"/>
</dbReference>